<feature type="domain" description="Polysaccharide chain length determinant N-terminal" evidence="8">
    <location>
        <begin position="15"/>
        <end position="106"/>
    </location>
</feature>
<dbReference type="Pfam" id="PF13807">
    <property type="entry name" value="GNVR"/>
    <property type="match status" value="1"/>
</dbReference>
<organism evidence="10 11">
    <name type="scientific">Pelobacter propionicus (strain DSM 2379 / NBRC 103807 / OttBd1)</name>
    <dbReference type="NCBI Taxonomy" id="338966"/>
    <lineage>
        <taxon>Bacteria</taxon>
        <taxon>Pseudomonadati</taxon>
        <taxon>Thermodesulfobacteriota</taxon>
        <taxon>Desulfuromonadia</taxon>
        <taxon>Desulfuromonadales</taxon>
        <taxon>Desulfuromonadaceae</taxon>
        <taxon>Pelobacter</taxon>
    </lineage>
</organism>
<dbReference type="InterPro" id="IPR003856">
    <property type="entry name" value="LPS_length_determ_N"/>
</dbReference>
<dbReference type="InterPro" id="IPR050445">
    <property type="entry name" value="Bact_polysacc_biosynth/exp"/>
</dbReference>
<keyword evidence="2" id="KW-1003">Cell membrane</keyword>
<proteinExistence type="predicted"/>
<dbReference type="HOGENOM" id="CLU_009912_5_2_7"/>
<sequence>MKSPAKSPAREANGLREFLTIVFKRKKLILGVFLAVIVTATATSFLLTPVFEAKSSLLVKLGREYLNRPEVGSNAPVMSLNQEEVTNSEIQILKNRDLIEKVISTLKLENVYPELLNSSSARVKPLDVAIERFEKDLTVEGMRKSNVIQVSFQHRDPQTAARAVNLLVELFKEKHLQVFSDPKSSFLETQLLAYDQKLRESESKLQNFKQKAGVFSLEEQRTLLLTQRNALDTALKSTRHIISEQHKRIASQKEQLSRIAASPARYTSTERDRIIVEAKSKLLTLQLSEQELLKKYTENNRLVVNARREIQMVKDFLREQESDINTKAKTGNQVYQSTEIELVRAETELNAQKGKAQVLNQQLAELDREIRSLDYSEKNMQQLKRDMQLNEKNYQTYLEKAEEARITVDMNRLKLANISVIQSAMVPAEPIKPKKLLNIILGIVAGVMSGLGLAFLAESASHTFTTPEQVEHRIGLPVLTTIAQHEG</sequence>
<evidence type="ECO:0000256" key="5">
    <source>
        <dbReference type="ARBA" id="ARBA00023136"/>
    </source>
</evidence>
<dbReference type="Pfam" id="PF02706">
    <property type="entry name" value="Wzz"/>
    <property type="match status" value="1"/>
</dbReference>
<dbReference type="RefSeq" id="WP_011736713.1">
    <property type="nucleotide sequence ID" value="NC_008609.1"/>
</dbReference>
<evidence type="ECO:0000256" key="7">
    <source>
        <dbReference type="SAM" id="Phobius"/>
    </source>
</evidence>
<dbReference type="GO" id="GO:0004713">
    <property type="term" value="F:protein tyrosine kinase activity"/>
    <property type="evidence" value="ECO:0007669"/>
    <property type="project" value="TreeGrafter"/>
</dbReference>
<protein>
    <submittedName>
        <fullName evidence="10">Lipopolysaccharide biosynthesis</fullName>
    </submittedName>
</protein>
<keyword evidence="11" id="KW-1185">Reference proteome</keyword>
<dbReference type="Proteomes" id="UP000006732">
    <property type="component" value="Chromosome"/>
</dbReference>
<evidence type="ECO:0000259" key="8">
    <source>
        <dbReference type="Pfam" id="PF02706"/>
    </source>
</evidence>
<dbReference type="PANTHER" id="PTHR32309:SF13">
    <property type="entry name" value="FERRIC ENTEROBACTIN TRANSPORT PROTEIN FEPE"/>
    <property type="match status" value="1"/>
</dbReference>
<evidence type="ECO:0000259" key="9">
    <source>
        <dbReference type="Pfam" id="PF13807"/>
    </source>
</evidence>
<feature type="coiled-coil region" evidence="6">
    <location>
        <begin position="335"/>
        <end position="400"/>
    </location>
</feature>
<gene>
    <name evidence="10" type="ordered locus">Ppro_2880</name>
</gene>
<feature type="transmembrane region" description="Helical" evidence="7">
    <location>
        <begin position="28"/>
        <end position="51"/>
    </location>
</feature>
<comment type="subcellular location">
    <subcellularLocation>
        <location evidence="1">Cell membrane</location>
        <topology evidence="1">Multi-pass membrane protein</topology>
    </subcellularLocation>
</comment>
<evidence type="ECO:0000256" key="6">
    <source>
        <dbReference type="SAM" id="Coils"/>
    </source>
</evidence>
<dbReference type="eggNOG" id="COG3206">
    <property type="taxonomic scope" value="Bacteria"/>
</dbReference>
<accession>A1AT07</accession>
<dbReference type="KEGG" id="ppd:Ppro_2880"/>
<keyword evidence="5 7" id="KW-0472">Membrane</keyword>
<reference evidence="10 11" key="1">
    <citation type="submission" date="2006-10" db="EMBL/GenBank/DDBJ databases">
        <title>Complete sequence of chromosome of Pelobacter propionicus DSM 2379.</title>
        <authorList>
            <consortium name="US DOE Joint Genome Institute"/>
            <person name="Copeland A."/>
            <person name="Lucas S."/>
            <person name="Lapidus A."/>
            <person name="Barry K."/>
            <person name="Detter J.C."/>
            <person name="Glavina del Rio T."/>
            <person name="Hammon N."/>
            <person name="Israni S."/>
            <person name="Dalin E."/>
            <person name="Tice H."/>
            <person name="Pitluck S."/>
            <person name="Saunders E."/>
            <person name="Brettin T."/>
            <person name="Bruce D."/>
            <person name="Han C."/>
            <person name="Tapia R."/>
            <person name="Schmutz J."/>
            <person name="Larimer F."/>
            <person name="Land M."/>
            <person name="Hauser L."/>
            <person name="Kyrpides N."/>
            <person name="Kim E."/>
            <person name="Lovley D."/>
            <person name="Richardson P."/>
        </authorList>
    </citation>
    <scope>NUCLEOTIDE SEQUENCE [LARGE SCALE GENOMIC DNA]</scope>
    <source>
        <strain evidence="11">DSM 2379 / NBRC 103807 / OttBd1</strain>
    </source>
</reference>
<keyword evidence="4 7" id="KW-1133">Transmembrane helix</keyword>
<evidence type="ECO:0000313" key="10">
    <source>
        <dbReference type="EMBL" id="ABL00478.1"/>
    </source>
</evidence>
<feature type="domain" description="Tyrosine-protein kinase G-rich" evidence="9">
    <location>
        <begin position="378"/>
        <end position="456"/>
    </location>
</feature>
<dbReference type="GO" id="GO:0005886">
    <property type="term" value="C:plasma membrane"/>
    <property type="evidence" value="ECO:0007669"/>
    <property type="project" value="UniProtKB-SubCell"/>
</dbReference>
<evidence type="ECO:0000256" key="4">
    <source>
        <dbReference type="ARBA" id="ARBA00022989"/>
    </source>
</evidence>
<evidence type="ECO:0000313" key="11">
    <source>
        <dbReference type="Proteomes" id="UP000006732"/>
    </source>
</evidence>
<keyword evidence="3 7" id="KW-0812">Transmembrane</keyword>
<dbReference type="PANTHER" id="PTHR32309">
    <property type="entry name" value="TYROSINE-PROTEIN KINASE"/>
    <property type="match status" value="1"/>
</dbReference>
<dbReference type="EMBL" id="CP000482">
    <property type="protein sequence ID" value="ABL00478.1"/>
    <property type="molecule type" value="Genomic_DNA"/>
</dbReference>
<evidence type="ECO:0000256" key="3">
    <source>
        <dbReference type="ARBA" id="ARBA00022692"/>
    </source>
</evidence>
<evidence type="ECO:0000256" key="1">
    <source>
        <dbReference type="ARBA" id="ARBA00004651"/>
    </source>
</evidence>
<dbReference type="AlphaFoldDB" id="A1AT07"/>
<dbReference type="InterPro" id="IPR032807">
    <property type="entry name" value="GNVR"/>
</dbReference>
<dbReference type="STRING" id="338966.Ppro_2880"/>
<keyword evidence="6" id="KW-0175">Coiled coil</keyword>
<evidence type="ECO:0000256" key="2">
    <source>
        <dbReference type="ARBA" id="ARBA00022475"/>
    </source>
</evidence>
<name>A1AT07_PELPD</name>
<dbReference type="OrthoDB" id="9812433at2"/>